<evidence type="ECO:0000256" key="1">
    <source>
        <dbReference type="SAM" id="MobiDB-lite"/>
    </source>
</evidence>
<feature type="region of interest" description="Disordered" evidence="1">
    <location>
        <begin position="227"/>
        <end position="259"/>
    </location>
</feature>
<evidence type="ECO:0000259" key="3">
    <source>
        <dbReference type="Pfam" id="PF25200"/>
    </source>
</evidence>
<organism evidence="4 5">
    <name type="scientific">Bacteroides acidifaciens</name>
    <dbReference type="NCBI Taxonomy" id="85831"/>
    <lineage>
        <taxon>Bacteria</taxon>
        <taxon>Pseudomonadati</taxon>
        <taxon>Bacteroidota</taxon>
        <taxon>Bacteroidia</taxon>
        <taxon>Bacteroidales</taxon>
        <taxon>Bacteroidaceae</taxon>
        <taxon>Bacteroides</taxon>
    </lineage>
</organism>
<evidence type="ECO:0000313" key="4">
    <source>
        <dbReference type="EMBL" id="GFH87130.1"/>
    </source>
</evidence>
<feature type="domain" description="Lin1244/Lin1753-like N-terminal" evidence="2">
    <location>
        <begin position="10"/>
        <end position="101"/>
    </location>
</feature>
<dbReference type="Pfam" id="PF14297">
    <property type="entry name" value="Lin1244_N"/>
    <property type="match status" value="1"/>
</dbReference>
<evidence type="ECO:0008006" key="6">
    <source>
        <dbReference type="Google" id="ProtNLM"/>
    </source>
</evidence>
<dbReference type="InterPro" id="IPR025400">
    <property type="entry name" value="Lin1244/Lin1753-like_N"/>
</dbReference>
<dbReference type="PANTHER" id="PTHR39196:SF1">
    <property type="entry name" value="PRIMOSOME, DNAD SUBUNIT"/>
    <property type="match status" value="1"/>
</dbReference>
<dbReference type="EMBL" id="BLLS01000076">
    <property type="protein sequence ID" value="GFH87130.1"/>
    <property type="molecule type" value="Genomic_DNA"/>
</dbReference>
<feature type="domain" description="DUF7833" evidence="3">
    <location>
        <begin position="165"/>
        <end position="222"/>
    </location>
</feature>
<feature type="compositionally biased region" description="Basic and acidic residues" evidence="1">
    <location>
        <begin position="227"/>
        <end position="240"/>
    </location>
</feature>
<dbReference type="AlphaFoldDB" id="A0A7J0A4R1"/>
<reference evidence="4 5" key="1">
    <citation type="journal article" date="2020" name="Microbiome">
        <title>Single-cell genomics of uncultured bacteria reveals dietary fiber responders in the mouse gut microbiota.</title>
        <authorList>
            <person name="Chijiiwa R."/>
            <person name="Hosokawa M."/>
            <person name="Kogawa M."/>
            <person name="Nishikawa Y."/>
            <person name="Ide K."/>
            <person name="Sakanashi C."/>
            <person name="Takahashi K."/>
            <person name="Takeyama H."/>
        </authorList>
    </citation>
    <scope>NUCLEOTIDE SEQUENCE [LARGE SCALE GENOMIC DNA]</scope>
    <source>
        <strain evidence="4">IMSAGC_001</strain>
    </source>
</reference>
<gene>
    <name evidence="4" type="ORF">IMSAGC001_02554</name>
</gene>
<comment type="caution">
    <text evidence="4">The sequence shown here is derived from an EMBL/GenBank/DDBJ whole genome shotgun (WGS) entry which is preliminary data.</text>
</comment>
<sequence length="259" mass="30189">MANIKTGLNYYTVDTDRYQDRRIKRLKKDLGCKGIAVYDYILCETYRVKGCFLEWDNNTVFDVAEYFGLDENTVQEIVKYCGSVGLFDKELLSRGIITSASVQRRYMEMCTRAKRKSVSIPEAYKLIQEEKPNNPAPVTQDACQEQTNPPPYETCSLMLDEEIVELKKDECWLDQLQVLHHMDISSLRNSLDDFKVQCLADGKTRHSSLQDAKQHFNSWLRIVNEKNRKKDDKVRPDSRNQRRGNLLKSDEEKTYGNSF</sequence>
<name>A0A7J0A4R1_9BACE</name>
<accession>A0A7J0A4R1</accession>
<protein>
    <recommendedName>
        <fullName evidence="6">DUF4373 domain-containing protein</fullName>
    </recommendedName>
</protein>
<dbReference type="InterPro" id="IPR057155">
    <property type="entry name" value="DUF7833"/>
</dbReference>
<dbReference type="Proteomes" id="UP000491181">
    <property type="component" value="Unassembled WGS sequence"/>
</dbReference>
<dbReference type="PANTHER" id="PTHR39196">
    <property type="entry name" value="PRIMOSOME, DNAD SUBUNIT"/>
    <property type="match status" value="1"/>
</dbReference>
<feature type="compositionally biased region" description="Basic and acidic residues" evidence="1">
    <location>
        <begin position="248"/>
        <end position="259"/>
    </location>
</feature>
<evidence type="ECO:0000313" key="5">
    <source>
        <dbReference type="Proteomes" id="UP000491181"/>
    </source>
</evidence>
<dbReference type="Pfam" id="PF25200">
    <property type="entry name" value="DUF7833"/>
    <property type="match status" value="1"/>
</dbReference>
<proteinExistence type="predicted"/>
<dbReference type="RefSeq" id="WP_172504035.1">
    <property type="nucleotide sequence ID" value="NZ_BLLS01000076.1"/>
</dbReference>
<evidence type="ECO:0000259" key="2">
    <source>
        <dbReference type="Pfam" id="PF14297"/>
    </source>
</evidence>